<accession>A0AAW0N1A7</accession>
<proteinExistence type="predicted"/>
<organism evidence="2 3">
    <name type="scientific">Mugilogobius chulae</name>
    <name type="common">yellowstripe goby</name>
    <dbReference type="NCBI Taxonomy" id="88201"/>
    <lineage>
        <taxon>Eukaryota</taxon>
        <taxon>Metazoa</taxon>
        <taxon>Chordata</taxon>
        <taxon>Craniata</taxon>
        <taxon>Vertebrata</taxon>
        <taxon>Euteleostomi</taxon>
        <taxon>Actinopterygii</taxon>
        <taxon>Neopterygii</taxon>
        <taxon>Teleostei</taxon>
        <taxon>Neoteleostei</taxon>
        <taxon>Acanthomorphata</taxon>
        <taxon>Gobiaria</taxon>
        <taxon>Gobiiformes</taxon>
        <taxon>Gobioidei</taxon>
        <taxon>Gobiidae</taxon>
        <taxon>Gobionellinae</taxon>
        <taxon>Mugilogobius</taxon>
    </lineage>
</organism>
<evidence type="ECO:0000313" key="2">
    <source>
        <dbReference type="EMBL" id="KAK7886583.1"/>
    </source>
</evidence>
<dbReference type="PANTHER" id="PTHR40472">
    <property type="entry name" value="RICIN B-TYPE LECTIN DOMAIN-CONTAINING PROTEIN"/>
    <property type="match status" value="1"/>
</dbReference>
<gene>
    <name evidence="2" type="ORF">WMY93_026204</name>
</gene>
<evidence type="ECO:0000313" key="3">
    <source>
        <dbReference type="Proteomes" id="UP001460270"/>
    </source>
</evidence>
<feature type="coiled-coil region" evidence="1">
    <location>
        <begin position="5"/>
        <end position="32"/>
    </location>
</feature>
<comment type="caution">
    <text evidence="2">The sequence shown here is derived from an EMBL/GenBank/DDBJ whole genome shotgun (WGS) entry which is preliminary data.</text>
</comment>
<dbReference type="Proteomes" id="UP001460270">
    <property type="component" value="Unassembled WGS sequence"/>
</dbReference>
<dbReference type="AlphaFoldDB" id="A0AAW0N1A7"/>
<sequence length="254" mass="29651">MREQFQKLRDRLSEMTEQMQKLYNEIQKSHMDKKEQNKQMFLEHFDVSEGDKNLHTLYNTVTGENFSGESVLEIIMNYEEKSRRAVEDFCARLNICFGKEKHLLKEWSEKMQTVQKRMNAVIEQCIISFPKQAMKDTVEVLKKQSGMSCQELAQAILDKLKQKYDWVSWKWKFPGASSENRLNVVVSYSSSPEPVNRERVSQKVLGQMKVLLVPTAELLFRELRETVWCTPSRPKSWPAAPASVLSCTTVRSML</sequence>
<name>A0AAW0N1A7_9GOBI</name>
<evidence type="ECO:0000256" key="1">
    <source>
        <dbReference type="SAM" id="Coils"/>
    </source>
</evidence>
<dbReference type="EMBL" id="JBBPFD010000019">
    <property type="protein sequence ID" value="KAK7886583.1"/>
    <property type="molecule type" value="Genomic_DNA"/>
</dbReference>
<dbReference type="PANTHER" id="PTHR40472:SF9">
    <property type="entry name" value="RAPUNZEL 4"/>
    <property type="match status" value="1"/>
</dbReference>
<keyword evidence="1" id="KW-0175">Coiled coil</keyword>
<keyword evidence="3" id="KW-1185">Reference proteome</keyword>
<reference evidence="3" key="1">
    <citation type="submission" date="2024-04" db="EMBL/GenBank/DDBJ databases">
        <title>Salinicola lusitanus LLJ914,a marine bacterium isolated from the Okinawa Trough.</title>
        <authorList>
            <person name="Li J."/>
        </authorList>
    </citation>
    <scope>NUCLEOTIDE SEQUENCE [LARGE SCALE GENOMIC DNA]</scope>
</reference>
<dbReference type="InterPro" id="IPR039051">
    <property type="entry name" value="SE-CTX-like"/>
</dbReference>
<protein>
    <submittedName>
        <fullName evidence="2">Uncharacterized protein</fullName>
    </submittedName>
</protein>